<accession>A0A2H3HT36</accession>
<name>A0A2H3HT36_FUSOX</name>
<feature type="region of interest" description="Disordered" evidence="1">
    <location>
        <begin position="79"/>
        <end position="124"/>
    </location>
</feature>
<proteinExistence type="predicted"/>
<feature type="compositionally biased region" description="Acidic residues" evidence="1">
    <location>
        <begin position="81"/>
        <end position="91"/>
    </location>
</feature>
<sequence>MQHLHQSLHGPPEGLPGKHPEIGIQLSFPAVAEAVQLAVKPVQVRPVDLVEVENLTGAVGQAEVAARVEAVDQVERIVHAEEDEDEQAPEECQEHEGDLDERQFDDCQQEHHKIGLPGDEDGGKEVRSWARERYQLAWADRRGFLQLQEQEQEAVSWADLFQGRDDG</sequence>
<evidence type="ECO:0000313" key="2">
    <source>
        <dbReference type="EMBL" id="PCD41763.1"/>
    </source>
</evidence>
<gene>
    <name evidence="2" type="ORF">AU210_004307</name>
</gene>
<dbReference type="EMBL" id="MABQ02000003">
    <property type="protein sequence ID" value="PCD41763.1"/>
    <property type="molecule type" value="Genomic_DNA"/>
</dbReference>
<dbReference type="AlphaFoldDB" id="A0A2H3HT36"/>
<evidence type="ECO:0000313" key="3">
    <source>
        <dbReference type="Proteomes" id="UP000219602"/>
    </source>
</evidence>
<organism evidence="2 3">
    <name type="scientific">Fusarium oxysporum f. sp. radicis-cucumerinum</name>
    <dbReference type="NCBI Taxonomy" id="327505"/>
    <lineage>
        <taxon>Eukaryota</taxon>
        <taxon>Fungi</taxon>
        <taxon>Dikarya</taxon>
        <taxon>Ascomycota</taxon>
        <taxon>Pezizomycotina</taxon>
        <taxon>Sordariomycetes</taxon>
        <taxon>Hypocreomycetidae</taxon>
        <taxon>Hypocreales</taxon>
        <taxon>Nectriaceae</taxon>
        <taxon>Fusarium</taxon>
        <taxon>Fusarium oxysporum species complex</taxon>
    </lineage>
</organism>
<reference evidence="2 3" key="1">
    <citation type="journal article" date="2016" name="Environ. Microbiol.">
        <title>Effector profiles distinguish formae speciales of Fusarium oxysporum.</title>
        <authorList>
            <person name="van Dam P."/>
            <person name="Fokkens L."/>
            <person name="Schmidt S.M."/>
            <person name="Linmans J.H."/>
            <person name="Kistler H.C."/>
            <person name="Ma L.J."/>
            <person name="Rep M."/>
        </authorList>
    </citation>
    <scope>NUCLEOTIDE SEQUENCE [LARGE SCALE GENOMIC DNA]</scope>
    <source>
        <strain evidence="2 3">Forc016</strain>
    </source>
</reference>
<reference evidence="2 3" key="2">
    <citation type="journal article" date="2017" name="Sci. Rep.">
        <title>A mobile pathogenicity chromosome in Fusarium oxysporum for infection of multiple cucurbit species.</title>
        <authorList>
            <person name="van Dam P."/>
            <person name="Fokkens L."/>
            <person name="Ayukawa Y."/>
            <person name="van der Gragt M."/>
            <person name="Ter Horst A."/>
            <person name="Brankovics B."/>
            <person name="Houterman P.M."/>
            <person name="Arie T."/>
            <person name="Rep M."/>
        </authorList>
    </citation>
    <scope>NUCLEOTIDE SEQUENCE [LARGE SCALE GENOMIC DNA]</scope>
    <source>
        <strain evidence="2 3">Forc016</strain>
    </source>
</reference>
<feature type="region of interest" description="Disordered" evidence="1">
    <location>
        <begin position="1"/>
        <end position="21"/>
    </location>
</feature>
<feature type="compositionally biased region" description="Basic and acidic residues" evidence="1">
    <location>
        <begin position="92"/>
        <end position="113"/>
    </location>
</feature>
<dbReference type="Proteomes" id="UP000219602">
    <property type="component" value="Chromosome 4"/>
</dbReference>
<protein>
    <submittedName>
        <fullName evidence="2">Uncharacterized protein</fullName>
    </submittedName>
</protein>
<comment type="caution">
    <text evidence="2">The sequence shown here is derived from an EMBL/GenBank/DDBJ whole genome shotgun (WGS) entry which is preliminary data.</text>
</comment>
<evidence type="ECO:0000256" key="1">
    <source>
        <dbReference type="SAM" id="MobiDB-lite"/>
    </source>
</evidence>